<comment type="caution">
    <text evidence="1">The sequence shown here is derived from an EMBL/GenBank/DDBJ whole genome shotgun (WGS) entry which is preliminary data.</text>
</comment>
<dbReference type="PANTHER" id="PTHR33566">
    <property type="entry name" value="EN/SPM-LIKE TRANSPOSON-RELATED"/>
    <property type="match status" value="1"/>
</dbReference>
<protein>
    <recommendedName>
        <fullName evidence="3">Protein DEFECTIVE IN MERISTEM SILENCING 3-like</fullName>
    </recommendedName>
</protein>
<evidence type="ECO:0000313" key="2">
    <source>
        <dbReference type="Proteomes" id="UP001372338"/>
    </source>
</evidence>
<evidence type="ECO:0000313" key="1">
    <source>
        <dbReference type="EMBL" id="KAK7282562.1"/>
    </source>
</evidence>
<proteinExistence type="predicted"/>
<dbReference type="PANTHER" id="PTHR33566:SF6">
    <property type="entry name" value="PROTEIN DEFECTIVE IN MERISTEM SILENCING 3"/>
    <property type="match status" value="1"/>
</dbReference>
<sequence length="483" mass="53823">MEKTKKYHSLTLDNSSITKPQREIRSEYFAARLGERASQLNSRVMFQPPPPPGATPNHHYQHSVYPTPLSVQGSSALVPVNLNANNGNARDGVPNEGFSQAQTIVQHSQKMQDDLQMLGVKIKQHEDSINWLNIEKSKLDDSIIHFQATIGKFESSSTPEISNGDNPHPVGEEEVNKQILQHEKSAAGILCLLKTRHGTQASNLPLTKDVVGIVATLGKVQDDNLSRLLSEFLGVETMLAIVCKTYEGVKALEMYDKEGFINKSSGLHGLGASIGRALDGRFQVICLESLRPYPGKYVVDDRQRKLNILNPRLPNGESPSGFLGYAVNMISVDSSNLFCVTPSGYGLRETLFYNIFSRVQVYKTRAEMLQALPCISDGALSLDGGMVRSCGVFFLGNREDVHVRFPKPEKSMGLDDQIEAERQMNDLKMKKDKILEDLKRERTLLDMAKFNFNKMKGDFVKFLAQSSSYATETQTTTNTYLTR</sequence>
<dbReference type="Proteomes" id="UP001372338">
    <property type="component" value="Unassembled WGS sequence"/>
</dbReference>
<gene>
    <name evidence="1" type="ORF">RIF29_11454</name>
</gene>
<dbReference type="EMBL" id="JAYWIO010000002">
    <property type="protein sequence ID" value="KAK7282562.1"/>
    <property type="molecule type" value="Genomic_DNA"/>
</dbReference>
<keyword evidence="2" id="KW-1185">Reference proteome</keyword>
<dbReference type="AlphaFoldDB" id="A0AAN9IM39"/>
<name>A0AAN9IM39_CROPI</name>
<evidence type="ECO:0008006" key="3">
    <source>
        <dbReference type="Google" id="ProtNLM"/>
    </source>
</evidence>
<accession>A0AAN9IM39</accession>
<organism evidence="1 2">
    <name type="scientific">Crotalaria pallida</name>
    <name type="common">Smooth rattlebox</name>
    <name type="synonym">Crotalaria striata</name>
    <dbReference type="NCBI Taxonomy" id="3830"/>
    <lineage>
        <taxon>Eukaryota</taxon>
        <taxon>Viridiplantae</taxon>
        <taxon>Streptophyta</taxon>
        <taxon>Embryophyta</taxon>
        <taxon>Tracheophyta</taxon>
        <taxon>Spermatophyta</taxon>
        <taxon>Magnoliopsida</taxon>
        <taxon>eudicotyledons</taxon>
        <taxon>Gunneridae</taxon>
        <taxon>Pentapetalae</taxon>
        <taxon>rosids</taxon>
        <taxon>fabids</taxon>
        <taxon>Fabales</taxon>
        <taxon>Fabaceae</taxon>
        <taxon>Papilionoideae</taxon>
        <taxon>50 kb inversion clade</taxon>
        <taxon>genistoids sensu lato</taxon>
        <taxon>core genistoids</taxon>
        <taxon>Crotalarieae</taxon>
        <taxon>Crotalaria</taxon>
    </lineage>
</organism>
<reference evidence="1 2" key="1">
    <citation type="submission" date="2024-01" db="EMBL/GenBank/DDBJ databases">
        <title>The genomes of 5 underutilized Papilionoideae crops provide insights into root nodulation and disease resistanc.</title>
        <authorList>
            <person name="Yuan L."/>
        </authorList>
    </citation>
    <scope>NUCLEOTIDE SEQUENCE [LARGE SCALE GENOMIC DNA]</scope>
    <source>
        <strain evidence="1">ZHUSHIDOU_FW_LH</strain>
        <tissue evidence="1">Leaf</tissue>
    </source>
</reference>